<dbReference type="EMBL" id="MNUE01000014">
    <property type="protein sequence ID" value="OJD35957.1"/>
    <property type="molecule type" value="Genomic_DNA"/>
</dbReference>
<sequence length="410" mass="45428">MACPACSRRALSLFVESVGGLNSANTLLLRPRRLPPTSAPPPLRQHARPRALSTRPALRAPDPSFRLPDIRHGDGAAAENHSSRDAIVPSNLSPEPSVTTPHQHGEVDAITTSDESHVVGSADVAADPDLAELRADLGLTQGPREEDLQAKIWKLTGGLSGTPAEKEAKPGRKARKERKKLERALERAQKREQGGSEEAGASSGEHSEKKTVAPKAVAEIVVKGGYPRVTAYDEVKRKSSIKLEPWRIQKEALKEKFGEEGWQPRKKLSPDAMEGIRTLHKSDPGRFSTPVLADEFKVSPEAIRRILRSKWRPSEEQEEERMKRWEKRGEKIWEAQVAKGMKPPKKWRVKGVGSVHSKEDMPAWKKKKALKRSDWREQSDEPSGSVSDFSRPRGAGVDYGDVGGWSDRIL</sequence>
<dbReference type="GO" id="GO:0005634">
    <property type="term" value="C:nucleus"/>
    <property type="evidence" value="ECO:0007669"/>
    <property type="project" value="TreeGrafter"/>
</dbReference>
<evidence type="ECO:0000313" key="7">
    <source>
        <dbReference type="EMBL" id="OJD35957.1"/>
    </source>
</evidence>
<feature type="compositionally biased region" description="Basic and acidic residues" evidence="6">
    <location>
        <begin position="179"/>
        <end position="194"/>
    </location>
</feature>
<dbReference type="PANTHER" id="PTHR13475:SF3">
    <property type="entry name" value="NEUGRIN"/>
    <property type="match status" value="1"/>
</dbReference>
<comment type="caution">
    <text evidence="7">The sequence shown here is derived from an EMBL/GenBank/DDBJ whole genome shotgun (WGS) entry which is preliminary data.</text>
</comment>
<evidence type="ECO:0000313" key="8">
    <source>
        <dbReference type="Proteomes" id="UP000183809"/>
    </source>
</evidence>
<keyword evidence="8" id="KW-1185">Reference proteome</keyword>
<dbReference type="GeneID" id="31011372"/>
<dbReference type="Proteomes" id="UP000183809">
    <property type="component" value="Unassembled WGS sequence"/>
</dbReference>
<dbReference type="GO" id="GO:0005739">
    <property type="term" value="C:mitochondrion"/>
    <property type="evidence" value="ECO:0007669"/>
    <property type="project" value="UniProtKB-SubCell"/>
</dbReference>
<comment type="subcellular location">
    <subcellularLocation>
        <location evidence="2">Mitochondrion</location>
    </subcellularLocation>
</comment>
<dbReference type="STRING" id="236234.A0A1J9S8P5"/>
<feature type="compositionally biased region" description="Polar residues" evidence="6">
    <location>
        <begin position="90"/>
        <end position="102"/>
    </location>
</feature>
<feature type="region of interest" description="Disordered" evidence="6">
    <location>
        <begin position="154"/>
        <end position="213"/>
    </location>
</feature>
<evidence type="ECO:0000256" key="2">
    <source>
        <dbReference type="ARBA" id="ARBA00004173"/>
    </source>
</evidence>
<comment type="similarity">
    <text evidence="3">Belongs to the RRG9 family.</text>
</comment>
<keyword evidence="5" id="KW-0809">Transit peptide</keyword>
<evidence type="ECO:0000256" key="6">
    <source>
        <dbReference type="SAM" id="MobiDB-lite"/>
    </source>
</evidence>
<dbReference type="AlphaFoldDB" id="A0A1J9S8P5"/>
<organism evidence="7 8">
    <name type="scientific">Diplodia corticola</name>
    <dbReference type="NCBI Taxonomy" id="236234"/>
    <lineage>
        <taxon>Eukaryota</taxon>
        <taxon>Fungi</taxon>
        <taxon>Dikarya</taxon>
        <taxon>Ascomycota</taxon>
        <taxon>Pezizomycotina</taxon>
        <taxon>Dothideomycetes</taxon>
        <taxon>Dothideomycetes incertae sedis</taxon>
        <taxon>Botryosphaeriales</taxon>
        <taxon>Botryosphaeriaceae</taxon>
        <taxon>Diplodia</taxon>
    </lineage>
</organism>
<name>A0A1J9S8P5_9PEZI</name>
<evidence type="ECO:0000256" key="1">
    <source>
        <dbReference type="ARBA" id="ARBA00003548"/>
    </source>
</evidence>
<dbReference type="OrthoDB" id="5578174at2759"/>
<proteinExistence type="inferred from homology"/>
<gene>
    <name evidence="7" type="ORF">BKCO1_1400038</name>
</gene>
<feature type="region of interest" description="Disordered" evidence="6">
    <location>
        <begin position="338"/>
        <end position="410"/>
    </location>
</feature>
<dbReference type="Pfam" id="PF06413">
    <property type="entry name" value="Neugrin"/>
    <property type="match status" value="1"/>
</dbReference>
<reference evidence="7 8" key="1">
    <citation type="submission" date="2016-10" db="EMBL/GenBank/DDBJ databases">
        <title>Proteomics and genomics reveal pathogen-plant mechanisms compatible with a hemibiotrophic lifestyle of Diplodia corticola.</title>
        <authorList>
            <person name="Fernandes I."/>
            <person name="De Jonge R."/>
            <person name="Van De Peer Y."/>
            <person name="Devreese B."/>
            <person name="Alves A."/>
            <person name="Esteves A.C."/>
        </authorList>
    </citation>
    <scope>NUCLEOTIDE SEQUENCE [LARGE SCALE GENOMIC DNA]</scope>
    <source>
        <strain evidence="7 8">CBS 112549</strain>
    </source>
</reference>
<protein>
    <recommendedName>
        <fullName evidence="4">Required for respiratory growth protein 9, mitochondrial</fullName>
    </recommendedName>
</protein>
<comment type="function">
    <text evidence="1">Required for respiratory activity and maintenance and expression of the mitochondrial genome.</text>
</comment>
<dbReference type="PANTHER" id="PTHR13475">
    <property type="entry name" value="NEUGRIN"/>
    <property type="match status" value="1"/>
</dbReference>
<accession>A0A1J9S8P5</accession>
<dbReference type="RefSeq" id="XP_020132217.1">
    <property type="nucleotide sequence ID" value="XM_020271113.1"/>
</dbReference>
<evidence type="ECO:0000256" key="5">
    <source>
        <dbReference type="ARBA" id="ARBA00022946"/>
    </source>
</evidence>
<dbReference type="InterPro" id="IPR010487">
    <property type="entry name" value="NGRN/Rrg9"/>
</dbReference>
<evidence type="ECO:0000256" key="3">
    <source>
        <dbReference type="ARBA" id="ARBA00010895"/>
    </source>
</evidence>
<evidence type="ECO:0000256" key="4">
    <source>
        <dbReference type="ARBA" id="ARBA00013566"/>
    </source>
</evidence>
<feature type="region of interest" description="Disordered" evidence="6">
    <location>
        <begin position="29"/>
        <end position="104"/>
    </location>
</feature>